<sequence length="175" mass="20210">MDQLFEEVDERWRYLDRLLDTAERRIRVANNSVEFLKEAEHVQRILKMEKSAAALTTSSLPIDVDSQGKYNVCRYGFIPIYSKSEEEYHPFRPKMEQGNLYLIHHVLPHVTDRAGAKQQLKNLILAAEAHLKRPVTIEGTENLDDMLVKHSVGHNYLDSTCCFYTASLGWTIGFL</sequence>
<dbReference type="OrthoDB" id="6286310at2759"/>
<gene>
    <name evidence="1" type="ORF">PXEA_LOCUS10246</name>
</gene>
<keyword evidence="2" id="KW-1185">Reference proteome</keyword>
<dbReference type="AlphaFoldDB" id="A0A3S5ABV2"/>
<proteinExistence type="predicted"/>
<protein>
    <submittedName>
        <fullName evidence="1">Uncharacterized protein</fullName>
    </submittedName>
</protein>
<evidence type="ECO:0000313" key="2">
    <source>
        <dbReference type="Proteomes" id="UP000784294"/>
    </source>
</evidence>
<name>A0A3S5ABV2_9PLAT</name>
<dbReference type="Proteomes" id="UP000784294">
    <property type="component" value="Unassembled WGS sequence"/>
</dbReference>
<evidence type="ECO:0000313" key="1">
    <source>
        <dbReference type="EMBL" id="VEL16806.1"/>
    </source>
</evidence>
<accession>A0A3S5ABV2</accession>
<reference evidence="1" key="1">
    <citation type="submission" date="2018-11" db="EMBL/GenBank/DDBJ databases">
        <authorList>
            <consortium name="Pathogen Informatics"/>
        </authorList>
    </citation>
    <scope>NUCLEOTIDE SEQUENCE</scope>
</reference>
<organism evidence="1 2">
    <name type="scientific">Protopolystoma xenopodis</name>
    <dbReference type="NCBI Taxonomy" id="117903"/>
    <lineage>
        <taxon>Eukaryota</taxon>
        <taxon>Metazoa</taxon>
        <taxon>Spiralia</taxon>
        <taxon>Lophotrochozoa</taxon>
        <taxon>Platyhelminthes</taxon>
        <taxon>Monogenea</taxon>
        <taxon>Polyopisthocotylea</taxon>
        <taxon>Polystomatidea</taxon>
        <taxon>Polystomatidae</taxon>
        <taxon>Protopolystoma</taxon>
    </lineage>
</organism>
<comment type="caution">
    <text evidence="1">The sequence shown here is derived from an EMBL/GenBank/DDBJ whole genome shotgun (WGS) entry which is preliminary data.</text>
</comment>
<dbReference type="EMBL" id="CAAALY010029898">
    <property type="protein sequence ID" value="VEL16806.1"/>
    <property type="molecule type" value="Genomic_DNA"/>
</dbReference>